<dbReference type="EMBL" id="UYIV01000001">
    <property type="protein sequence ID" value="VDH02696.1"/>
    <property type="molecule type" value="Genomic_DNA"/>
</dbReference>
<dbReference type="GO" id="GO:0008982">
    <property type="term" value="F:protein-N(PI)-phosphohistidine-sugar phosphotransferase activity"/>
    <property type="evidence" value="ECO:0007669"/>
    <property type="project" value="InterPro"/>
</dbReference>
<evidence type="ECO:0000256" key="6">
    <source>
        <dbReference type="ARBA" id="ARBA00022989"/>
    </source>
</evidence>
<feature type="transmembrane region" description="Helical" evidence="8">
    <location>
        <begin position="94"/>
        <end position="111"/>
    </location>
</feature>
<proteinExistence type="predicted"/>
<gene>
    <name evidence="10" type="ORF">NCTC12929_00152</name>
</gene>
<evidence type="ECO:0000256" key="2">
    <source>
        <dbReference type="ARBA" id="ARBA00022448"/>
    </source>
</evidence>
<dbReference type="RefSeq" id="WP_125150424.1">
    <property type="nucleotide sequence ID" value="NZ_UYIV01000001.1"/>
</dbReference>
<keyword evidence="3" id="KW-1003">Cell membrane</keyword>
<organism evidence="10 11">
    <name type="scientific">Bergeyella zoohelcum</name>
    <dbReference type="NCBI Taxonomy" id="1015"/>
    <lineage>
        <taxon>Bacteria</taxon>
        <taxon>Pseudomonadati</taxon>
        <taxon>Bacteroidota</taxon>
        <taxon>Flavobacteriia</taxon>
        <taxon>Flavobacteriales</taxon>
        <taxon>Weeksellaceae</taxon>
        <taxon>Bergeyella</taxon>
    </lineage>
</organism>
<feature type="transmembrane region" description="Helical" evidence="8">
    <location>
        <begin position="297"/>
        <end position="317"/>
    </location>
</feature>
<evidence type="ECO:0000256" key="3">
    <source>
        <dbReference type="ARBA" id="ARBA00022475"/>
    </source>
</evidence>
<comment type="subcellular location">
    <subcellularLocation>
        <location evidence="1">Cell membrane</location>
        <topology evidence="1">Multi-pass membrane protein</topology>
    </subcellularLocation>
</comment>
<keyword evidence="2" id="KW-0813">Transport</keyword>
<evidence type="ECO:0000313" key="11">
    <source>
        <dbReference type="Proteomes" id="UP000270205"/>
    </source>
</evidence>
<evidence type="ECO:0000256" key="1">
    <source>
        <dbReference type="ARBA" id="ARBA00004651"/>
    </source>
</evidence>
<evidence type="ECO:0000259" key="9">
    <source>
        <dbReference type="Pfam" id="PF13303"/>
    </source>
</evidence>
<feature type="transmembrane region" description="Helical" evidence="8">
    <location>
        <begin position="154"/>
        <end position="180"/>
    </location>
</feature>
<reference evidence="10 11" key="1">
    <citation type="submission" date="2018-11" db="EMBL/GenBank/DDBJ databases">
        <authorList>
            <consortium name="Pathogen Informatics"/>
        </authorList>
    </citation>
    <scope>NUCLEOTIDE SEQUENCE [LARGE SCALE GENOMIC DNA]</scope>
    <source>
        <strain evidence="10 11">NCTC12929</strain>
    </source>
</reference>
<accession>A0A7Z8YNR1</accession>
<name>A0A7Z8YNR1_9FLAO</name>
<feature type="transmembrane region" description="Helical" evidence="8">
    <location>
        <begin position="247"/>
        <end position="265"/>
    </location>
</feature>
<dbReference type="Proteomes" id="UP000270205">
    <property type="component" value="Unassembled WGS sequence"/>
</dbReference>
<dbReference type="Pfam" id="PF13303">
    <property type="entry name" value="PTS_EIIC_2"/>
    <property type="match status" value="1"/>
</dbReference>
<evidence type="ECO:0000256" key="8">
    <source>
        <dbReference type="SAM" id="Phobius"/>
    </source>
</evidence>
<keyword evidence="6 8" id="KW-1133">Transmembrane helix</keyword>
<evidence type="ECO:0000256" key="4">
    <source>
        <dbReference type="ARBA" id="ARBA00022597"/>
    </source>
</evidence>
<feature type="transmembrane region" description="Helical" evidence="8">
    <location>
        <begin position="62"/>
        <end position="87"/>
    </location>
</feature>
<feature type="transmembrane region" description="Helical" evidence="8">
    <location>
        <begin position="123"/>
        <end position="142"/>
    </location>
</feature>
<evidence type="ECO:0000256" key="5">
    <source>
        <dbReference type="ARBA" id="ARBA00022692"/>
    </source>
</evidence>
<evidence type="ECO:0000256" key="7">
    <source>
        <dbReference type="ARBA" id="ARBA00023136"/>
    </source>
</evidence>
<dbReference type="InterPro" id="IPR003352">
    <property type="entry name" value="PTS_EIIC"/>
</dbReference>
<feature type="domain" description="Phosphotransferase system EIIC" evidence="9">
    <location>
        <begin position="20"/>
        <end position="332"/>
    </location>
</feature>
<keyword evidence="7 8" id="KW-0472">Membrane</keyword>
<feature type="transmembrane region" description="Helical" evidence="8">
    <location>
        <begin position="186"/>
        <end position="215"/>
    </location>
</feature>
<sequence>MKAFLKQKNIEISLRRYGIDALNAMALELFGSLIIGLILKNIGIWAQIEPFITMGTFAQKSMGAAIGACVAYSLGAPILVLGTAAIIGLLGNELGGPVGCFISVLFATELGKLVSKSTKVDIITTPFFSLVSGMLIAHFIGHPIKIGMQEISNFIGWAVALNPFMMGIILSVSMGMLLTLPISSAAIAISLSLGGLAAGASTVGCCAQMIGFAVLGYRENKMAGLLSVGLGTSMLQMPNIIRNWKIWIPPIVASAILGPISILIFKMQNIPSGAGMGTSGLVGQIGTIDAMGTDSKIFISILFLHFIAPAIICFILGEWMRKKGWIKDGDLKIE</sequence>
<dbReference type="GO" id="GO:0005886">
    <property type="term" value="C:plasma membrane"/>
    <property type="evidence" value="ECO:0007669"/>
    <property type="project" value="UniProtKB-SubCell"/>
</dbReference>
<dbReference type="GO" id="GO:0009401">
    <property type="term" value="P:phosphoenolpyruvate-dependent sugar phosphotransferase system"/>
    <property type="evidence" value="ECO:0007669"/>
    <property type="project" value="InterPro"/>
</dbReference>
<keyword evidence="4" id="KW-0762">Sugar transport</keyword>
<comment type="caution">
    <text evidence="10">The sequence shown here is derived from an EMBL/GenBank/DDBJ whole genome shotgun (WGS) entry which is preliminary data.</text>
</comment>
<protein>
    <submittedName>
        <fullName evidence="10">Predicted membrane protein, putative toxin regulator</fullName>
    </submittedName>
</protein>
<dbReference type="AlphaFoldDB" id="A0A7Z8YNR1"/>
<feature type="transmembrane region" description="Helical" evidence="8">
    <location>
        <begin position="21"/>
        <end position="42"/>
    </location>
</feature>
<evidence type="ECO:0000313" key="10">
    <source>
        <dbReference type="EMBL" id="VDH02696.1"/>
    </source>
</evidence>
<keyword evidence="5 8" id="KW-0812">Transmembrane</keyword>